<feature type="domain" description="PNPLA" evidence="5">
    <location>
        <begin position="4"/>
        <end position="170"/>
    </location>
</feature>
<evidence type="ECO:0000256" key="3">
    <source>
        <dbReference type="ARBA" id="ARBA00023098"/>
    </source>
</evidence>
<dbReference type="PANTHER" id="PTHR14226">
    <property type="entry name" value="NEUROPATHY TARGET ESTERASE/SWISS CHEESE D.MELANOGASTER"/>
    <property type="match status" value="1"/>
</dbReference>
<dbReference type="InterPro" id="IPR002641">
    <property type="entry name" value="PNPLA_dom"/>
</dbReference>
<evidence type="ECO:0000313" key="6">
    <source>
        <dbReference type="EMBL" id="HIU14418.1"/>
    </source>
</evidence>
<dbReference type="PANTHER" id="PTHR14226:SF25">
    <property type="entry name" value="PHOSPHOESTERASE"/>
    <property type="match status" value="1"/>
</dbReference>
<accession>A0A9D1HQ03</accession>
<dbReference type="Proteomes" id="UP000824175">
    <property type="component" value="Unassembled WGS sequence"/>
</dbReference>
<dbReference type="Pfam" id="PF19890">
    <property type="entry name" value="DUF6363"/>
    <property type="match status" value="1"/>
</dbReference>
<dbReference type="GO" id="GO:0016042">
    <property type="term" value="P:lipid catabolic process"/>
    <property type="evidence" value="ECO:0007669"/>
    <property type="project" value="UniProtKB-UniRule"/>
</dbReference>
<reference evidence="6" key="1">
    <citation type="submission" date="2020-10" db="EMBL/GenBank/DDBJ databases">
        <authorList>
            <person name="Gilroy R."/>
        </authorList>
    </citation>
    <scope>NUCLEOTIDE SEQUENCE</scope>
    <source>
        <strain evidence="6">CHK195-11698</strain>
    </source>
</reference>
<organism evidence="6 7">
    <name type="scientific">Candidatus Fimiplasma intestinipullorum</name>
    <dbReference type="NCBI Taxonomy" id="2840825"/>
    <lineage>
        <taxon>Bacteria</taxon>
        <taxon>Bacillati</taxon>
        <taxon>Bacillota</taxon>
        <taxon>Clostridia</taxon>
        <taxon>Eubacteriales</taxon>
        <taxon>Candidatus Fimiplasma</taxon>
    </lineage>
</organism>
<dbReference type="CDD" id="cd07208">
    <property type="entry name" value="Pat_hypo_Ecoli_yjju_like"/>
    <property type="match status" value="1"/>
</dbReference>
<comment type="caution">
    <text evidence="4">Lacks conserved residue(s) required for the propagation of feature annotation.</text>
</comment>
<comment type="caution">
    <text evidence="6">The sequence shown here is derived from an EMBL/GenBank/DDBJ whole genome shotgun (WGS) entry which is preliminary data.</text>
</comment>
<name>A0A9D1HQ03_9FIRM</name>
<evidence type="ECO:0000256" key="4">
    <source>
        <dbReference type="PROSITE-ProRule" id="PRU01161"/>
    </source>
</evidence>
<dbReference type="EMBL" id="DVMJ01000089">
    <property type="protein sequence ID" value="HIU14418.1"/>
    <property type="molecule type" value="Genomic_DNA"/>
</dbReference>
<evidence type="ECO:0000313" key="7">
    <source>
        <dbReference type="Proteomes" id="UP000824175"/>
    </source>
</evidence>
<dbReference type="PROSITE" id="PS51635">
    <property type="entry name" value="PNPLA"/>
    <property type="match status" value="1"/>
</dbReference>
<dbReference type="Gene3D" id="3.40.1090.10">
    <property type="entry name" value="Cytosolic phospholipase A2 catalytic domain"/>
    <property type="match status" value="1"/>
</dbReference>
<feature type="active site" description="Proton acceptor" evidence="4">
    <location>
        <position position="157"/>
    </location>
</feature>
<gene>
    <name evidence="6" type="ORF">IAD15_10180</name>
</gene>
<dbReference type="SUPFAM" id="SSF52151">
    <property type="entry name" value="FabD/lysophospholipase-like"/>
    <property type="match status" value="1"/>
</dbReference>
<evidence type="ECO:0000259" key="5">
    <source>
        <dbReference type="PROSITE" id="PS51635"/>
    </source>
</evidence>
<dbReference type="InterPro" id="IPR037483">
    <property type="entry name" value="YjjU-like"/>
</dbReference>
<dbReference type="Pfam" id="PF01734">
    <property type="entry name" value="Patatin"/>
    <property type="match status" value="1"/>
</dbReference>
<proteinExistence type="predicted"/>
<dbReference type="InterPro" id="IPR045943">
    <property type="entry name" value="DUF6363"/>
</dbReference>
<dbReference type="AlphaFoldDB" id="A0A9D1HQ03"/>
<feature type="short sequence motif" description="GXSXG" evidence="4">
    <location>
        <begin position="35"/>
        <end position="39"/>
    </location>
</feature>
<evidence type="ECO:0000256" key="2">
    <source>
        <dbReference type="ARBA" id="ARBA00022963"/>
    </source>
</evidence>
<evidence type="ECO:0000256" key="1">
    <source>
        <dbReference type="ARBA" id="ARBA00022801"/>
    </source>
</evidence>
<keyword evidence="3 4" id="KW-0443">Lipid metabolism</keyword>
<feature type="active site" description="Nucleophile" evidence="4">
    <location>
        <position position="37"/>
    </location>
</feature>
<dbReference type="GO" id="GO:0016787">
    <property type="term" value="F:hydrolase activity"/>
    <property type="evidence" value="ECO:0007669"/>
    <property type="project" value="UniProtKB-UniRule"/>
</dbReference>
<dbReference type="InterPro" id="IPR016035">
    <property type="entry name" value="Acyl_Trfase/lysoPLipase"/>
</dbReference>
<dbReference type="InterPro" id="IPR050301">
    <property type="entry name" value="NTE"/>
</dbReference>
<protein>
    <submittedName>
        <fullName evidence="6">Patatin family protein</fullName>
    </submittedName>
</protein>
<reference evidence="6" key="2">
    <citation type="journal article" date="2021" name="PeerJ">
        <title>Extensive microbial diversity within the chicken gut microbiome revealed by metagenomics and culture.</title>
        <authorList>
            <person name="Gilroy R."/>
            <person name="Ravi A."/>
            <person name="Getino M."/>
            <person name="Pursley I."/>
            <person name="Horton D.L."/>
            <person name="Alikhan N.F."/>
            <person name="Baker D."/>
            <person name="Gharbi K."/>
            <person name="Hall N."/>
            <person name="Watson M."/>
            <person name="Adriaenssens E.M."/>
            <person name="Foster-Nyarko E."/>
            <person name="Jarju S."/>
            <person name="Secka A."/>
            <person name="Antonio M."/>
            <person name="Oren A."/>
            <person name="Chaudhuri R.R."/>
            <person name="La Ragione R."/>
            <person name="Hildebrand F."/>
            <person name="Pallen M.J."/>
        </authorList>
    </citation>
    <scope>NUCLEOTIDE SEQUENCE</scope>
    <source>
        <strain evidence="6">CHK195-11698</strain>
    </source>
</reference>
<feature type="short sequence motif" description="DGA/G" evidence="4">
    <location>
        <begin position="157"/>
        <end position="159"/>
    </location>
</feature>
<keyword evidence="2 4" id="KW-0442">Lipid degradation</keyword>
<keyword evidence="1 4" id="KW-0378">Hydrolase</keyword>
<sequence length="281" mass="31935">MTSLVLEGGTFRPIFSCGVMDALLDAEIMLPYIIGVSAGITDGFSYASRQKGRNLEILMRYRNDPRYLSMRNMVTDHSPFGIRFVFQTIPNELIPFDYTTFQQYPGQFWVGVTNLHTGEAEYLDGKKIDAQNTLCQATCSIPGVFPSCHYEGKVYYDGGIADSIPIQKAIDDGNRRHLIVLTQPLGYQKKLQKGNRVMARIMKHHYPAFSQKLLDRHLRYNATLAQIARLEEEGKAIVLRPSHPLNSFESDLATLKNSYQEGYDLAMARMDKIRHLLTEDD</sequence>